<gene>
    <name evidence="3" type="ORF">EZS28_022500</name>
</gene>
<evidence type="ECO:0000256" key="1">
    <source>
        <dbReference type="SAM" id="MobiDB-lite"/>
    </source>
</evidence>
<feature type="compositionally biased region" description="Acidic residues" evidence="1">
    <location>
        <begin position="98"/>
        <end position="112"/>
    </location>
</feature>
<feature type="compositionally biased region" description="Basic and acidic residues" evidence="1">
    <location>
        <begin position="1"/>
        <end position="17"/>
    </location>
</feature>
<evidence type="ECO:0000313" key="3">
    <source>
        <dbReference type="EMBL" id="KAA6381974.1"/>
    </source>
</evidence>
<name>A0A5J4VHP5_9EUKA</name>
<organism evidence="3 4">
    <name type="scientific">Streblomastix strix</name>
    <dbReference type="NCBI Taxonomy" id="222440"/>
    <lineage>
        <taxon>Eukaryota</taxon>
        <taxon>Metamonada</taxon>
        <taxon>Preaxostyla</taxon>
        <taxon>Oxymonadida</taxon>
        <taxon>Streblomastigidae</taxon>
        <taxon>Streblomastix</taxon>
    </lineage>
</organism>
<dbReference type="AlphaFoldDB" id="A0A5J4VHP5"/>
<evidence type="ECO:0000259" key="2">
    <source>
        <dbReference type="Pfam" id="PF25121"/>
    </source>
</evidence>
<accession>A0A5J4VHP5</accession>
<feature type="region of interest" description="Disordered" evidence="1">
    <location>
        <begin position="1"/>
        <end position="120"/>
    </location>
</feature>
<feature type="domain" description="ESF1 RRM" evidence="2">
    <location>
        <begin position="154"/>
        <end position="245"/>
    </location>
</feature>
<dbReference type="Proteomes" id="UP000324800">
    <property type="component" value="Unassembled WGS sequence"/>
</dbReference>
<dbReference type="PANTHER" id="PTHR12202">
    <property type="entry name" value="ESF1 HOMOLOG"/>
    <property type="match status" value="1"/>
</dbReference>
<dbReference type="GO" id="GO:0006364">
    <property type="term" value="P:rRNA processing"/>
    <property type="evidence" value="ECO:0007669"/>
    <property type="project" value="InterPro"/>
</dbReference>
<protein>
    <submittedName>
        <fullName evidence="3">Putative Pre-rRNA-processing protein HuESF1</fullName>
    </submittedName>
</protein>
<comment type="caution">
    <text evidence="3">The sequence shown here is derived from an EMBL/GenBank/DDBJ whole genome shotgun (WGS) entry which is preliminary data.</text>
</comment>
<dbReference type="PANTHER" id="PTHR12202:SF0">
    <property type="entry name" value="ESF1 HOMOLOG"/>
    <property type="match status" value="1"/>
</dbReference>
<sequence length="411" mass="48111">MSSQDKRFASSKTDPRFRRQKKYKNNAKLDQRFGKLFKKNRHFGTQPQIDEYGRTDEDSREEDSNENSNHISVDEEVGSLTETQNRKDEEYSGSNSDSDIENQSEQSIEEESGSTTSEELDNINNGVQLDIENGIPTIWDSINGTDSLLTDQETSRLALVNVDWESVRTKDIYMILHSFLPQGGVILNVKLYLSDFGEEILQKDVSFGPRFVLDYIMNMNKNQQDNEKKENKQENMLNSNEMIKQEHNNYNDQDVEKGIYSHQRNSIFLSKEQRELQTKQESEAVREYEATKLRYFYAIIECDSKETASVLYNKCDRVEINNTSNIMDLRFVPDSETFEKNPVETFRMEDELLIQGKRYKPPKLIVDALNRSSVELSWDRPDPERKRILSKQFTDEELEEMDFKAYLAKFK</sequence>
<proteinExistence type="predicted"/>
<dbReference type="InterPro" id="IPR056750">
    <property type="entry name" value="RRM_ESF1"/>
</dbReference>
<dbReference type="InterPro" id="IPR039754">
    <property type="entry name" value="Esf1"/>
</dbReference>
<dbReference type="OrthoDB" id="431825at2759"/>
<dbReference type="Pfam" id="PF25121">
    <property type="entry name" value="RRM_ESF1"/>
    <property type="match status" value="2"/>
</dbReference>
<dbReference type="EMBL" id="SNRW01007030">
    <property type="protein sequence ID" value="KAA6381974.1"/>
    <property type="molecule type" value="Genomic_DNA"/>
</dbReference>
<dbReference type="GO" id="GO:0003723">
    <property type="term" value="F:RNA binding"/>
    <property type="evidence" value="ECO:0007669"/>
    <property type="project" value="TreeGrafter"/>
</dbReference>
<evidence type="ECO:0000313" key="4">
    <source>
        <dbReference type="Proteomes" id="UP000324800"/>
    </source>
</evidence>
<feature type="domain" description="ESF1 RRM" evidence="2">
    <location>
        <begin position="265"/>
        <end position="345"/>
    </location>
</feature>
<reference evidence="3 4" key="1">
    <citation type="submission" date="2019-03" db="EMBL/GenBank/DDBJ databases">
        <title>Single cell metagenomics reveals metabolic interactions within the superorganism composed of flagellate Streblomastix strix and complex community of Bacteroidetes bacteria on its surface.</title>
        <authorList>
            <person name="Treitli S.C."/>
            <person name="Kolisko M."/>
            <person name="Husnik F."/>
            <person name="Keeling P."/>
            <person name="Hampl V."/>
        </authorList>
    </citation>
    <scope>NUCLEOTIDE SEQUENCE [LARGE SCALE GENOMIC DNA]</scope>
    <source>
        <strain evidence="3">ST1C</strain>
    </source>
</reference>